<evidence type="ECO:0000313" key="1">
    <source>
        <dbReference type="EMBL" id="ABU78316.1"/>
    </source>
</evidence>
<protein>
    <submittedName>
        <fullName evidence="1">Uncharacterized protein</fullName>
    </submittedName>
</protein>
<sequence length="141" mass="16241">MASLFNFDGALTKREQIPTEMGLGCGRLRDMRCEQYHLRQYESACRFGKRMQASLTKPLEYGIATDLHTTKAISHEECIMTKSQFQSCRSMYRSMMKVLESSWDAQQQLRAMQPLMCQCEPAGDLPVSVKVWCHKIIADHK</sequence>
<dbReference type="AlphaFoldDB" id="A7MI70"/>
<dbReference type="RefSeq" id="WP_012125663.1">
    <property type="nucleotide sequence ID" value="NC_009778.1"/>
</dbReference>
<dbReference type="HOGENOM" id="CLU_1822165_0_0_6"/>
<organism evidence="1 2">
    <name type="scientific">Cronobacter sakazakii (strain ATCC BAA-894)</name>
    <name type="common">Enterobacter sakazakii</name>
    <dbReference type="NCBI Taxonomy" id="290339"/>
    <lineage>
        <taxon>Bacteria</taxon>
        <taxon>Pseudomonadati</taxon>
        <taxon>Pseudomonadota</taxon>
        <taxon>Gammaproteobacteria</taxon>
        <taxon>Enterobacterales</taxon>
        <taxon>Enterobacteriaceae</taxon>
        <taxon>Cronobacter</taxon>
    </lineage>
</organism>
<keyword evidence="2" id="KW-1185">Reference proteome</keyword>
<dbReference type="KEGG" id="esa:ESA_03087"/>
<reference evidence="1 2" key="1">
    <citation type="journal article" date="2010" name="PLoS ONE">
        <title>Genome sequence of Cronobacter sakazakii BAA-894 and comparative genomic hybridization analysis with other Cronobacter species.</title>
        <authorList>
            <person name="Kucerova E."/>
            <person name="Clifton S.W."/>
            <person name="Xia X.Q."/>
            <person name="Long F."/>
            <person name="Porwollik S."/>
            <person name="Fulton L."/>
            <person name="Fronick C."/>
            <person name="Minx P."/>
            <person name="Kyung K."/>
            <person name="Warren W."/>
            <person name="Fulton R."/>
            <person name="Feng D."/>
            <person name="Wollam A."/>
            <person name="Shah N."/>
            <person name="Bhonagiri V."/>
            <person name="Nash W.E."/>
            <person name="Hallsworth-Pepin K."/>
            <person name="Wilson R.K."/>
            <person name="McClelland M."/>
            <person name="Forsythe S.J."/>
        </authorList>
    </citation>
    <scope>NUCLEOTIDE SEQUENCE [LARGE SCALE GENOMIC DNA]</scope>
    <source>
        <strain evidence="1 2">ATCC BAA-894</strain>
    </source>
</reference>
<evidence type="ECO:0000313" key="2">
    <source>
        <dbReference type="Proteomes" id="UP000000260"/>
    </source>
</evidence>
<name>A7MI70_CROS8</name>
<dbReference type="EMBL" id="CP000783">
    <property type="protein sequence ID" value="ABU78316.1"/>
    <property type="molecule type" value="Genomic_DNA"/>
</dbReference>
<accession>A7MI70</accession>
<proteinExistence type="predicted"/>
<dbReference type="Proteomes" id="UP000000260">
    <property type="component" value="Chromosome"/>
</dbReference>
<gene>
    <name evidence="1" type="ordered locus">ESA_03087</name>
</gene>